<gene>
    <name evidence="1" type="ORF">ECPE_LOCUS15519</name>
</gene>
<proteinExistence type="predicted"/>
<reference evidence="1 2" key="2">
    <citation type="submission" date="2018-11" db="EMBL/GenBank/DDBJ databases">
        <authorList>
            <consortium name="Pathogen Informatics"/>
        </authorList>
    </citation>
    <scope>NUCLEOTIDE SEQUENCE [LARGE SCALE GENOMIC DNA]</scope>
    <source>
        <strain evidence="1 2">Egypt</strain>
    </source>
</reference>
<name>A0A183B8I4_9TREM</name>
<protein>
    <submittedName>
        <fullName evidence="1 3">Uncharacterized protein</fullName>
    </submittedName>
</protein>
<dbReference type="AlphaFoldDB" id="A0A183B8I4"/>
<dbReference type="EMBL" id="UZAN01060843">
    <property type="protein sequence ID" value="VDP92791.1"/>
    <property type="molecule type" value="Genomic_DNA"/>
</dbReference>
<evidence type="ECO:0000313" key="2">
    <source>
        <dbReference type="Proteomes" id="UP000272942"/>
    </source>
</evidence>
<keyword evidence="2" id="KW-1185">Reference proteome</keyword>
<evidence type="ECO:0000313" key="1">
    <source>
        <dbReference type="EMBL" id="VDP92791.1"/>
    </source>
</evidence>
<evidence type="ECO:0000313" key="3">
    <source>
        <dbReference type="WBParaSite" id="ECPE_0001555901-mRNA-1"/>
    </source>
</evidence>
<reference evidence="3" key="1">
    <citation type="submission" date="2016-06" db="UniProtKB">
        <authorList>
            <consortium name="WormBaseParasite"/>
        </authorList>
    </citation>
    <scope>IDENTIFICATION</scope>
</reference>
<organism evidence="3">
    <name type="scientific">Echinostoma caproni</name>
    <dbReference type="NCBI Taxonomy" id="27848"/>
    <lineage>
        <taxon>Eukaryota</taxon>
        <taxon>Metazoa</taxon>
        <taxon>Spiralia</taxon>
        <taxon>Lophotrochozoa</taxon>
        <taxon>Platyhelminthes</taxon>
        <taxon>Trematoda</taxon>
        <taxon>Digenea</taxon>
        <taxon>Plagiorchiida</taxon>
        <taxon>Echinostomata</taxon>
        <taxon>Echinostomatoidea</taxon>
        <taxon>Echinostomatidae</taxon>
        <taxon>Echinostoma</taxon>
    </lineage>
</organism>
<sequence length="129" mass="13866">MAIDSACIIGRREKGHLGAVGNVVNADDVTAATSKEKAEVLKSFFEKVHLPDLGKPLPDLLSRLPEQHMALFVLETNEVEAALKQLDENKAADLDGLHPQILLPIADIIAGALAQFFNRFLASATLPAD</sequence>
<dbReference type="WBParaSite" id="ECPE_0001555901-mRNA-1">
    <property type="protein sequence ID" value="ECPE_0001555901-mRNA-1"/>
    <property type="gene ID" value="ECPE_0001555901"/>
</dbReference>
<accession>A0A183B8I4</accession>
<dbReference type="Proteomes" id="UP000272942">
    <property type="component" value="Unassembled WGS sequence"/>
</dbReference>